<keyword evidence="8" id="KW-1185">Reference proteome</keyword>
<feature type="compositionally biased region" description="Basic and acidic residues" evidence="4">
    <location>
        <begin position="783"/>
        <end position="793"/>
    </location>
</feature>
<feature type="domain" description="HTH araC/xylS-type" evidence="6">
    <location>
        <begin position="674"/>
        <end position="773"/>
    </location>
</feature>
<dbReference type="EMBL" id="JBHTAI010000037">
    <property type="protein sequence ID" value="MFC7153548.1"/>
    <property type="molecule type" value="Genomic_DNA"/>
</dbReference>
<dbReference type="InterPro" id="IPR018060">
    <property type="entry name" value="HTH_AraC"/>
</dbReference>
<sequence length="793" mass="88797">MSLFEGLRKSARHARSSTFAKLLLSFMLINLLNVLFAFGFYYWRAERVMKDEIDALSRKLLAQTQNISNYLYTSTVKGGYGLYYDDSIFPAMFSGDELDVYDQNKLTTRMNRFIQMNPIVHSIYLYNLQLDTVISSRYPNSDLERFPDREMTDIVRNFSYSSPRIPYLLRDAMPGLPQGVPALSLIVTEPSSVSGHVLGAMIINLDGGQLRSLVSEMADDPWNRLVILQQDGRFVTAADEASFADETSRFRYRGRIEASGEAASGSFIEKVEGEQYVFTWQRTNLESTGFVFVSIYPYTTMFKSLIDIRNLTLIGGACLIAASFAASVLLSRKIYFPIRSLTLLAVKQLKGMGHAAPDGDIGTVSRVLEVMVEKNETLESFSRRTRKLLRDQLLRSLLLGHDATRSSRQIPVKDHDLPFGESDRIQVVLLRIDRYRQFEATYDGEHRYLLRYAMANIAEETLSGRCRAVCVDIGEDHIAAILGLAPGGEANLAIALETVQRHIQQYLKLSVTIGIGEPAASLAEAAFSYEGALSATHYRIFRGPGAAIAFGDLPALHAEEYPHDKEKAVLDELRLCRPRKVAEAIDGLLAHLQDCFYKDVYAIIAQSAANIMKSARTLPNQGRPPAPLRYDAAYARLAGMESAAEIRDWLLGLFSGALSDKAEAKRSKNAATVDKGLKMIEEHYRRVDFSVSDVSERLQYSVSHLNKLFTEATGFTVHELVNRSRLNKAEELVRSSDMLVHDIAEAAGFSSSNYFYYVFKKEFGTTPIAYRKLQSESAPGRAEGPESRAERIP</sequence>
<evidence type="ECO:0000256" key="3">
    <source>
        <dbReference type="ARBA" id="ARBA00023163"/>
    </source>
</evidence>
<dbReference type="RefSeq" id="WP_378050889.1">
    <property type="nucleotide sequence ID" value="NZ_JBHMDN010000030.1"/>
</dbReference>
<keyword evidence="5" id="KW-1133">Transmembrane helix</keyword>
<evidence type="ECO:0000256" key="4">
    <source>
        <dbReference type="SAM" id="MobiDB-lite"/>
    </source>
</evidence>
<dbReference type="SUPFAM" id="SSF46689">
    <property type="entry name" value="Homeodomain-like"/>
    <property type="match status" value="1"/>
</dbReference>
<dbReference type="InterPro" id="IPR041522">
    <property type="entry name" value="CdaR_GGDEF"/>
</dbReference>
<organism evidence="7 8">
    <name type="scientific">Cohnella cellulosilytica</name>
    <dbReference type="NCBI Taxonomy" id="986710"/>
    <lineage>
        <taxon>Bacteria</taxon>
        <taxon>Bacillati</taxon>
        <taxon>Bacillota</taxon>
        <taxon>Bacilli</taxon>
        <taxon>Bacillales</taxon>
        <taxon>Paenibacillaceae</taxon>
        <taxon>Cohnella</taxon>
    </lineage>
</organism>
<keyword evidence="5" id="KW-0472">Membrane</keyword>
<protein>
    <submittedName>
        <fullName evidence="7">Helix-turn-helix domain-containing protein</fullName>
    </submittedName>
</protein>
<accession>A0ABW2FK54</accession>
<keyword evidence="3" id="KW-0804">Transcription</keyword>
<dbReference type="InterPro" id="IPR009057">
    <property type="entry name" value="Homeodomain-like_sf"/>
</dbReference>
<comment type="caution">
    <text evidence="7">The sequence shown here is derived from an EMBL/GenBank/DDBJ whole genome shotgun (WGS) entry which is preliminary data.</text>
</comment>
<dbReference type="PANTHER" id="PTHR43280:SF10">
    <property type="entry name" value="REGULATORY PROTEIN POCR"/>
    <property type="match status" value="1"/>
</dbReference>
<dbReference type="Gene3D" id="1.10.10.60">
    <property type="entry name" value="Homeodomain-like"/>
    <property type="match status" value="2"/>
</dbReference>
<keyword evidence="5" id="KW-0812">Transmembrane</keyword>
<dbReference type="PROSITE" id="PS01124">
    <property type="entry name" value="HTH_ARAC_FAMILY_2"/>
    <property type="match status" value="1"/>
</dbReference>
<dbReference type="InterPro" id="IPR018062">
    <property type="entry name" value="HTH_AraC-typ_CS"/>
</dbReference>
<feature type="region of interest" description="Disordered" evidence="4">
    <location>
        <begin position="774"/>
        <end position="793"/>
    </location>
</feature>
<evidence type="ECO:0000259" key="6">
    <source>
        <dbReference type="PROSITE" id="PS01124"/>
    </source>
</evidence>
<keyword evidence="2" id="KW-0238">DNA-binding</keyword>
<feature type="transmembrane region" description="Helical" evidence="5">
    <location>
        <begin position="20"/>
        <end position="43"/>
    </location>
</feature>
<proteinExistence type="predicted"/>
<dbReference type="SMART" id="SM00342">
    <property type="entry name" value="HTH_ARAC"/>
    <property type="match status" value="1"/>
</dbReference>
<dbReference type="Pfam" id="PF17853">
    <property type="entry name" value="GGDEF_2"/>
    <property type="match status" value="1"/>
</dbReference>
<gene>
    <name evidence="7" type="ORF">ACFQMJ_33900</name>
</gene>
<dbReference type="Pfam" id="PF12833">
    <property type="entry name" value="HTH_18"/>
    <property type="match status" value="1"/>
</dbReference>
<keyword evidence="1" id="KW-0805">Transcription regulation</keyword>
<dbReference type="PROSITE" id="PS00041">
    <property type="entry name" value="HTH_ARAC_FAMILY_1"/>
    <property type="match status" value="1"/>
</dbReference>
<evidence type="ECO:0000313" key="8">
    <source>
        <dbReference type="Proteomes" id="UP001596378"/>
    </source>
</evidence>
<evidence type="ECO:0000256" key="1">
    <source>
        <dbReference type="ARBA" id="ARBA00023015"/>
    </source>
</evidence>
<dbReference type="PANTHER" id="PTHR43280">
    <property type="entry name" value="ARAC-FAMILY TRANSCRIPTIONAL REGULATOR"/>
    <property type="match status" value="1"/>
</dbReference>
<name>A0ABW2FK54_9BACL</name>
<reference evidence="8" key="1">
    <citation type="journal article" date="2019" name="Int. J. Syst. Evol. Microbiol.">
        <title>The Global Catalogue of Microorganisms (GCM) 10K type strain sequencing project: providing services to taxonomists for standard genome sequencing and annotation.</title>
        <authorList>
            <consortium name="The Broad Institute Genomics Platform"/>
            <consortium name="The Broad Institute Genome Sequencing Center for Infectious Disease"/>
            <person name="Wu L."/>
            <person name="Ma J."/>
        </authorList>
    </citation>
    <scope>NUCLEOTIDE SEQUENCE [LARGE SCALE GENOMIC DNA]</scope>
    <source>
        <strain evidence="8">KCTC 12907</strain>
    </source>
</reference>
<evidence type="ECO:0000313" key="7">
    <source>
        <dbReference type="EMBL" id="MFC7153548.1"/>
    </source>
</evidence>
<dbReference type="PRINTS" id="PR00032">
    <property type="entry name" value="HTHARAC"/>
</dbReference>
<evidence type="ECO:0000256" key="2">
    <source>
        <dbReference type="ARBA" id="ARBA00023125"/>
    </source>
</evidence>
<dbReference type="Proteomes" id="UP001596378">
    <property type="component" value="Unassembled WGS sequence"/>
</dbReference>
<dbReference type="InterPro" id="IPR020449">
    <property type="entry name" value="Tscrpt_reg_AraC-type_HTH"/>
</dbReference>
<evidence type="ECO:0000256" key="5">
    <source>
        <dbReference type="SAM" id="Phobius"/>
    </source>
</evidence>